<evidence type="ECO:0000256" key="1">
    <source>
        <dbReference type="SAM" id="SignalP"/>
    </source>
</evidence>
<feature type="signal peptide" evidence="1">
    <location>
        <begin position="1"/>
        <end position="19"/>
    </location>
</feature>
<name>A0A212EQ41_DANPL</name>
<feature type="chain" id="PRO_5012419813" evidence="1">
    <location>
        <begin position="20"/>
        <end position="59"/>
    </location>
</feature>
<sequence>MYKLMFFILGAMLLASVLAKPQVIYDYGYYAPAYVASYSAPLAYSYPYAYAYSYPLAYV</sequence>
<proteinExistence type="predicted"/>
<organism evidence="2 3">
    <name type="scientific">Danaus plexippus plexippus</name>
    <dbReference type="NCBI Taxonomy" id="278856"/>
    <lineage>
        <taxon>Eukaryota</taxon>
        <taxon>Metazoa</taxon>
        <taxon>Ecdysozoa</taxon>
        <taxon>Arthropoda</taxon>
        <taxon>Hexapoda</taxon>
        <taxon>Insecta</taxon>
        <taxon>Pterygota</taxon>
        <taxon>Neoptera</taxon>
        <taxon>Endopterygota</taxon>
        <taxon>Lepidoptera</taxon>
        <taxon>Glossata</taxon>
        <taxon>Ditrysia</taxon>
        <taxon>Papilionoidea</taxon>
        <taxon>Nymphalidae</taxon>
        <taxon>Danainae</taxon>
        <taxon>Danaini</taxon>
        <taxon>Danaina</taxon>
        <taxon>Danaus</taxon>
        <taxon>Danaus</taxon>
    </lineage>
</organism>
<keyword evidence="3" id="KW-1185">Reference proteome</keyword>
<dbReference type="InParanoid" id="A0A212EQ41"/>
<protein>
    <submittedName>
        <fullName evidence="2">Uncharacterized protein</fullName>
    </submittedName>
</protein>
<dbReference type="Proteomes" id="UP000007151">
    <property type="component" value="Unassembled WGS sequence"/>
</dbReference>
<keyword evidence="1" id="KW-0732">Signal</keyword>
<comment type="caution">
    <text evidence="2">The sequence shown here is derived from an EMBL/GenBank/DDBJ whole genome shotgun (WGS) entry which is preliminary data.</text>
</comment>
<reference evidence="2 3" key="1">
    <citation type="journal article" date="2011" name="Cell">
        <title>The monarch butterfly genome yields insights into long-distance migration.</title>
        <authorList>
            <person name="Zhan S."/>
            <person name="Merlin C."/>
            <person name="Boore J.L."/>
            <person name="Reppert S.M."/>
        </authorList>
    </citation>
    <scope>NUCLEOTIDE SEQUENCE [LARGE SCALE GENOMIC DNA]</scope>
    <source>
        <strain evidence="2">F-2</strain>
    </source>
</reference>
<dbReference type="eggNOG" id="ENOG502T7PQ">
    <property type="taxonomic scope" value="Eukaryota"/>
</dbReference>
<dbReference type="KEGG" id="dpl:KGM_213666"/>
<evidence type="ECO:0000313" key="3">
    <source>
        <dbReference type="Proteomes" id="UP000007151"/>
    </source>
</evidence>
<gene>
    <name evidence="2" type="ORF">KGM_213666</name>
</gene>
<evidence type="ECO:0000313" key="2">
    <source>
        <dbReference type="EMBL" id="OWR43599.1"/>
    </source>
</evidence>
<accession>A0A212EQ41</accession>
<dbReference type="AlphaFoldDB" id="A0A212EQ41"/>
<dbReference type="EMBL" id="AGBW02013325">
    <property type="protein sequence ID" value="OWR43599.1"/>
    <property type="molecule type" value="Genomic_DNA"/>
</dbReference>